<reference evidence="3" key="1">
    <citation type="submission" date="2023-03" db="EMBL/GenBank/DDBJ databases">
        <title>Massive genome expansion in bonnet fungi (Mycena s.s.) driven by repeated elements and novel gene families across ecological guilds.</title>
        <authorList>
            <consortium name="Lawrence Berkeley National Laboratory"/>
            <person name="Harder C.B."/>
            <person name="Miyauchi S."/>
            <person name="Viragh M."/>
            <person name="Kuo A."/>
            <person name="Thoen E."/>
            <person name="Andreopoulos B."/>
            <person name="Lu D."/>
            <person name="Skrede I."/>
            <person name="Drula E."/>
            <person name="Henrissat B."/>
            <person name="Morin E."/>
            <person name="Kohler A."/>
            <person name="Barry K."/>
            <person name="LaButti K."/>
            <person name="Morin E."/>
            <person name="Salamov A."/>
            <person name="Lipzen A."/>
            <person name="Mereny Z."/>
            <person name="Hegedus B."/>
            <person name="Baldrian P."/>
            <person name="Stursova M."/>
            <person name="Weitz H."/>
            <person name="Taylor A."/>
            <person name="Grigoriev I.V."/>
            <person name="Nagy L.G."/>
            <person name="Martin F."/>
            <person name="Kauserud H."/>
        </authorList>
    </citation>
    <scope>NUCLEOTIDE SEQUENCE</scope>
    <source>
        <strain evidence="3">CBHHK067</strain>
    </source>
</reference>
<name>A0AAD7DSN7_MYCRO</name>
<dbReference type="EMBL" id="JARKIE010000027">
    <property type="protein sequence ID" value="KAJ7698112.1"/>
    <property type="molecule type" value="Genomic_DNA"/>
</dbReference>
<keyword evidence="2" id="KW-0732">Signal</keyword>
<organism evidence="3 4">
    <name type="scientific">Mycena rosella</name>
    <name type="common">Pink bonnet</name>
    <name type="synonym">Agaricus rosellus</name>
    <dbReference type="NCBI Taxonomy" id="1033263"/>
    <lineage>
        <taxon>Eukaryota</taxon>
        <taxon>Fungi</taxon>
        <taxon>Dikarya</taxon>
        <taxon>Basidiomycota</taxon>
        <taxon>Agaricomycotina</taxon>
        <taxon>Agaricomycetes</taxon>
        <taxon>Agaricomycetidae</taxon>
        <taxon>Agaricales</taxon>
        <taxon>Marasmiineae</taxon>
        <taxon>Mycenaceae</taxon>
        <taxon>Mycena</taxon>
    </lineage>
</organism>
<feature type="chain" id="PRO_5042271725" evidence="2">
    <location>
        <begin position="20"/>
        <end position="124"/>
    </location>
</feature>
<feature type="region of interest" description="Disordered" evidence="1">
    <location>
        <begin position="55"/>
        <end position="124"/>
    </location>
</feature>
<feature type="signal peptide" evidence="2">
    <location>
        <begin position="1"/>
        <end position="19"/>
    </location>
</feature>
<proteinExistence type="predicted"/>
<evidence type="ECO:0000256" key="2">
    <source>
        <dbReference type="SAM" id="SignalP"/>
    </source>
</evidence>
<feature type="compositionally biased region" description="Basic and acidic residues" evidence="1">
    <location>
        <begin position="102"/>
        <end position="124"/>
    </location>
</feature>
<comment type="caution">
    <text evidence="3">The sequence shown here is derived from an EMBL/GenBank/DDBJ whole genome shotgun (WGS) entry which is preliminary data.</text>
</comment>
<dbReference type="AlphaFoldDB" id="A0AAD7DSN7"/>
<accession>A0AAD7DSN7</accession>
<gene>
    <name evidence="3" type="ORF">B0H17DRAFT_1051159</name>
</gene>
<sequence>MRALASAGAGGAFVSRLSAICVVPLLASSRASCACSRVRALPMSGLDMGVVSGGRGRAGVEGRGVRGVDGPEAGARGIDAEDGGDVRLATGGRGHGAPVEGCRGEGLEHAEQREEREDDGGHYV</sequence>
<keyword evidence="4" id="KW-1185">Reference proteome</keyword>
<evidence type="ECO:0000256" key="1">
    <source>
        <dbReference type="SAM" id="MobiDB-lite"/>
    </source>
</evidence>
<dbReference type="Proteomes" id="UP001221757">
    <property type="component" value="Unassembled WGS sequence"/>
</dbReference>
<evidence type="ECO:0000313" key="4">
    <source>
        <dbReference type="Proteomes" id="UP001221757"/>
    </source>
</evidence>
<protein>
    <submittedName>
        <fullName evidence="3">Uncharacterized protein</fullName>
    </submittedName>
</protein>
<evidence type="ECO:0000313" key="3">
    <source>
        <dbReference type="EMBL" id="KAJ7698112.1"/>
    </source>
</evidence>